<gene>
    <name evidence="1" type="ORF">LOK49_LG14G00533</name>
</gene>
<dbReference type="EMBL" id="CM045772">
    <property type="protein sequence ID" value="KAI7985627.1"/>
    <property type="molecule type" value="Genomic_DNA"/>
</dbReference>
<evidence type="ECO:0000313" key="1">
    <source>
        <dbReference type="EMBL" id="KAI7985627.1"/>
    </source>
</evidence>
<evidence type="ECO:0000313" key="2">
    <source>
        <dbReference type="Proteomes" id="UP001060215"/>
    </source>
</evidence>
<reference evidence="1 2" key="1">
    <citation type="journal article" date="2022" name="Plant J.">
        <title>Chromosome-level genome of Camellia lanceoleosa provides a valuable resource for understanding genome evolution and self-incompatibility.</title>
        <authorList>
            <person name="Gong W."/>
            <person name="Xiao S."/>
            <person name="Wang L."/>
            <person name="Liao Z."/>
            <person name="Chang Y."/>
            <person name="Mo W."/>
            <person name="Hu G."/>
            <person name="Li W."/>
            <person name="Zhao G."/>
            <person name="Zhu H."/>
            <person name="Hu X."/>
            <person name="Ji K."/>
            <person name="Xiang X."/>
            <person name="Song Q."/>
            <person name="Yuan D."/>
            <person name="Jin S."/>
            <person name="Zhang L."/>
        </authorList>
    </citation>
    <scope>NUCLEOTIDE SEQUENCE [LARGE SCALE GENOMIC DNA]</scope>
    <source>
        <strain evidence="1">SQ_2022a</strain>
    </source>
</reference>
<keyword evidence="2" id="KW-1185">Reference proteome</keyword>
<accession>A0ACC0FBA8</accession>
<sequence length="651" mass="74265">MPLSRHLLRLLSVQSQAFDLLADYTQLLRQGHIDRLDLRRSGVDQMRILLVRIVYRSSLIDDNFVYAQFSNTLILDHRSKDESHEEDVTIDDEQSQDCTHGGDMDGHRCFSSDQHWFHYFVSVKPNLVSTLVSSVEASYSSSFKETAPRCRAVCWIHYFDAQICFCVSGKTCRRNSSPEILRQSLFKSVSKFLMGEEANRDSVSKARNFFQKSTPQTSKSSDSEQLDLNLGLSLGGCYTQEIPKENPLIRSASLNHDLNALFENEGRGFLSLSRSASMPTEAEQEVRKLKEFQAMKRMAAKKRLVEKHRHSRGGGSEEEKAPVEAQFSNWAVESASNNTALCRAIEKLKSNANTSPSPKLTIQGLENSAAEKVPTLSHPPVTSRTMENGKSAYRANYRSTPAVIFEKMINKKQVNTANSHQDSTVSFRTISNGKPVEHAKTEHERPSKKAKVSSNGVPDITMAEMMRLMPSVTTTGDGPNGKKIEGFLYRYTKAEWDKRFGIDSQVRWKHFTRRNTSGVRLHGDHSKHKASDDVPSSKEVENLLQLLLVQTCMSRTPTSYDAQHCEKIRRRMASCLESVQRRVQRQNERWESLQKEATAAGFACIDDYKNHERDTDPRKCRRAYEKYKKCFSEDENNRFCQFYINNCPQFK</sequence>
<protein>
    <submittedName>
        <fullName evidence="1">Ninja-family protein AFP1</fullName>
    </submittedName>
</protein>
<comment type="caution">
    <text evidence="1">The sequence shown here is derived from an EMBL/GenBank/DDBJ whole genome shotgun (WGS) entry which is preliminary data.</text>
</comment>
<organism evidence="1 2">
    <name type="scientific">Camellia lanceoleosa</name>
    <dbReference type="NCBI Taxonomy" id="1840588"/>
    <lineage>
        <taxon>Eukaryota</taxon>
        <taxon>Viridiplantae</taxon>
        <taxon>Streptophyta</taxon>
        <taxon>Embryophyta</taxon>
        <taxon>Tracheophyta</taxon>
        <taxon>Spermatophyta</taxon>
        <taxon>Magnoliopsida</taxon>
        <taxon>eudicotyledons</taxon>
        <taxon>Gunneridae</taxon>
        <taxon>Pentapetalae</taxon>
        <taxon>asterids</taxon>
        <taxon>Ericales</taxon>
        <taxon>Theaceae</taxon>
        <taxon>Camellia</taxon>
    </lineage>
</organism>
<proteinExistence type="predicted"/>
<name>A0ACC0FBA8_9ERIC</name>
<dbReference type="Proteomes" id="UP001060215">
    <property type="component" value="Chromosome 15"/>
</dbReference>